<feature type="transmembrane region" description="Helical" evidence="1">
    <location>
        <begin position="68"/>
        <end position="90"/>
    </location>
</feature>
<keyword evidence="1" id="KW-0472">Membrane</keyword>
<reference evidence="2 3" key="1">
    <citation type="submission" date="2019-03" db="EMBL/GenBank/DDBJ databases">
        <title>Genomic Encyclopedia of Type Strains, Phase IV (KMG-IV): sequencing the most valuable type-strain genomes for metagenomic binning, comparative biology and taxonomic classification.</title>
        <authorList>
            <person name="Goeker M."/>
        </authorList>
    </citation>
    <scope>NUCLEOTIDE SEQUENCE [LARGE SCALE GENOMIC DNA]</scope>
    <source>
        <strain evidence="2 3">DSM 44684</strain>
    </source>
</reference>
<feature type="transmembrane region" description="Helical" evidence="1">
    <location>
        <begin position="44"/>
        <end position="61"/>
    </location>
</feature>
<name>A0A4R1FNF9_9NOCA</name>
<evidence type="ECO:0000313" key="2">
    <source>
        <dbReference type="EMBL" id="TCJ93828.1"/>
    </source>
</evidence>
<sequence>MNGILVALVGALLCFYGIRSVHLGLLAIGFGLGWLIADLFNASFWWLLLAALIGAVSVWAVTSLVFRFASYFIGGLTGVMIGTKLATVLQPGDKNIALSMIVALAVGVSGAFLAQKFRARALLWLTSIGGASMVCTGVALFSDSLSWLRDPESGWQQVTATLVWVGLSILGWITQRHLFAEQLGIQHLVGGDDDNEPDMRDRNGGWPAS</sequence>
<accession>A0A4R1FNF9</accession>
<evidence type="ECO:0000313" key="3">
    <source>
        <dbReference type="Proteomes" id="UP000294856"/>
    </source>
</evidence>
<keyword evidence="3" id="KW-1185">Reference proteome</keyword>
<protein>
    <submittedName>
        <fullName evidence="2">Uncharacterized protein DUF4203</fullName>
    </submittedName>
</protein>
<feature type="transmembrane region" description="Helical" evidence="1">
    <location>
        <begin position="121"/>
        <end position="142"/>
    </location>
</feature>
<evidence type="ECO:0000256" key="1">
    <source>
        <dbReference type="SAM" id="Phobius"/>
    </source>
</evidence>
<dbReference type="EMBL" id="SMFR01000005">
    <property type="protein sequence ID" value="TCJ93828.1"/>
    <property type="molecule type" value="Genomic_DNA"/>
</dbReference>
<comment type="caution">
    <text evidence="2">The sequence shown here is derived from an EMBL/GenBank/DDBJ whole genome shotgun (WGS) entry which is preliminary data.</text>
</comment>
<dbReference type="OrthoDB" id="3574110at2"/>
<dbReference type="STRING" id="1210063.GCA_001612665_05373"/>
<gene>
    <name evidence="2" type="ORF">DFR71_5686</name>
</gene>
<organism evidence="2 3">
    <name type="scientific">Nocardia alba</name>
    <dbReference type="NCBI Taxonomy" id="225051"/>
    <lineage>
        <taxon>Bacteria</taxon>
        <taxon>Bacillati</taxon>
        <taxon>Actinomycetota</taxon>
        <taxon>Actinomycetes</taxon>
        <taxon>Mycobacteriales</taxon>
        <taxon>Nocardiaceae</taxon>
        <taxon>Nocardia</taxon>
    </lineage>
</organism>
<feature type="transmembrane region" description="Helical" evidence="1">
    <location>
        <begin position="96"/>
        <end position="114"/>
    </location>
</feature>
<dbReference type="RefSeq" id="WP_067457063.1">
    <property type="nucleotide sequence ID" value="NZ_SMFR01000005.1"/>
</dbReference>
<keyword evidence="1" id="KW-0812">Transmembrane</keyword>
<feature type="transmembrane region" description="Helical" evidence="1">
    <location>
        <begin position="154"/>
        <end position="173"/>
    </location>
</feature>
<dbReference type="Proteomes" id="UP000294856">
    <property type="component" value="Unassembled WGS sequence"/>
</dbReference>
<dbReference type="AlphaFoldDB" id="A0A4R1FNF9"/>
<keyword evidence="1" id="KW-1133">Transmembrane helix</keyword>
<proteinExistence type="predicted"/>